<reference evidence="10" key="1">
    <citation type="submission" date="2020-10" db="EMBL/GenBank/DDBJ databases">
        <authorList>
            <person name="Gilroy R."/>
        </authorList>
    </citation>
    <scope>NUCLEOTIDE SEQUENCE</scope>
    <source>
        <strain evidence="10">G3-8215</strain>
    </source>
</reference>
<dbReference type="Gene3D" id="1.10.8.100">
    <property type="entry name" value="Ribosomal RNA adenine dimethylase-like, domain 2"/>
    <property type="match status" value="1"/>
</dbReference>
<evidence type="ECO:0000256" key="1">
    <source>
        <dbReference type="ARBA" id="ARBA00022490"/>
    </source>
</evidence>
<proteinExistence type="inferred from homology"/>
<reference evidence="10" key="2">
    <citation type="journal article" date="2021" name="PeerJ">
        <title>Extensive microbial diversity within the chicken gut microbiome revealed by metagenomics and culture.</title>
        <authorList>
            <person name="Gilroy R."/>
            <person name="Ravi A."/>
            <person name="Getino M."/>
            <person name="Pursley I."/>
            <person name="Horton D.L."/>
            <person name="Alikhan N.F."/>
            <person name="Baker D."/>
            <person name="Gharbi K."/>
            <person name="Hall N."/>
            <person name="Watson M."/>
            <person name="Adriaenssens E.M."/>
            <person name="Foster-Nyarko E."/>
            <person name="Jarju S."/>
            <person name="Secka A."/>
            <person name="Antonio M."/>
            <person name="Oren A."/>
            <person name="Chaudhuri R.R."/>
            <person name="La Ragione R."/>
            <person name="Hildebrand F."/>
            <person name="Pallen M.J."/>
        </authorList>
    </citation>
    <scope>NUCLEOTIDE SEQUENCE</scope>
    <source>
        <strain evidence="10">G3-8215</strain>
    </source>
</reference>
<evidence type="ECO:0000256" key="3">
    <source>
        <dbReference type="ARBA" id="ARBA00022603"/>
    </source>
</evidence>
<dbReference type="HAMAP" id="MF_00607">
    <property type="entry name" value="16SrRNA_methyltr_A"/>
    <property type="match status" value="1"/>
</dbReference>
<accession>A0A940DTE5</accession>
<dbReference type="GO" id="GO:0052908">
    <property type="term" value="F:16S rRNA (adenine(1518)-N(6)/adenine(1519)-N(6))-dimethyltransferase activity"/>
    <property type="evidence" value="ECO:0007669"/>
    <property type="project" value="UniProtKB-EC"/>
</dbReference>
<evidence type="ECO:0000313" key="10">
    <source>
        <dbReference type="EMBL" id="MBO8483501.1"/>
    </source>
</evidence>
<evidence type="ECO:0000259" key="9">
    <source>
        <dbReference type="SMART" id="SM00650"/>
    </source>
</evidence>
<dbReference type="PROSITE" id="PS51689">
    <property type="entry name" value="SAM_RNA_A_N6_MT"/>
    <property type="match status" value="1"/>
</dbReference>
<evidence type="ECO:0000256" key="2">
    <source>
        <dbReference type="ARBA" id="ARBA00022552"/>
    </source>
</evidence>
<dbReference type="NCBIfam" id="TIGR00755">
    <property type="entry name" value="ksgA"/>
    <property type="match status" value="1"/>
</dbReference>
<organism evidence="10 11">
    <name type="scientific">Candidatus Cryptobacteroides avicola</name>
    <dbReference type="NCBI Taxonomy" id="2840757"/>
    <lineage>
        <taxon>Bacteria</taxon>
        <taxon>Pseudomonadati</taxon>
        <taxon>Bacteroidota</taxon>
        <taxon>Bacteroidia</taxon>
        <taxon>Bacteroidales</taxon>
        <taxon>Candidatus Cryptobacteroides</taxon>
    </lineage>
</organism>
<keyword evidence="5 7" id="KW-0949">S-adenosyl-L-methionine</keyword>
<evidence type="ECO:0000256" key="8">
    <source>
        <dbReference type="PROSITE-ProRule" id="PRU01026"/>
    </source>
</evidence>
<keyword evidence="6 7" id="KW-0694">RNA-binding</keyword>
<feature type="binding site" evidence="7 8">
    <location>
        <position position="23"/>
    </location>
    <ligand>
        <name>S-adenosyl-L-methionine</name>
        <dbReference type="ChEBI" id="CHEBI:59789"/>
    </ligand>
</feature>
<feature type="binding site" evidence="7 8">
    <location>
        <position position="104"/>
    </location>
    <ligand>
        <name>S-adenosyl-L-methionine</name>
        <dbReference type="ChEBI" id="CHEBI:59789"/>
    </ligand>
</feature>
<feature type="binding site" evidence="7 8">
    <location>
        <position position="80"/>
    </location>
    <ligand>
        <name>S-adenosyl-L-methionine</name>
        <dbReference type="ChEBI" id="CHEBI:59789"/>
    </ligand>
</feature>
<dbReference type="EMBL" id="JADILV010000036">
    <property type="protein sequence ID" value="MBO8483501.1"/>
    <property type="molecule type" value="Genomic_DNA"/>
</dbReference>
<evidence type="ECO:0000256" key="6">
    <source>
        <dbReference type="ARBA" id="ARBA00022884"/>
    </source>
</evidence>
<gene>
    <name evidence="7 10" type="primary">rsmA</name>
    <name evidence="7" type="synonym">ksgA</name>
    <name evidence="10" type="ORF">IAB75_05245</name>
</gene>
<dbReference type="Gene3D" id="3.40.50.150">
    <property type="entry name" value="Vaccinia Virus protein VP39"/>
    <property type="match status" value="1"/>
</dbReference>
<dbReference type="SMART" id="SM00650">
    <property type="entry name" value="rADc"/>
    <property type="match status" value="1"/>
</dbReference>
<dbReference type="PANTHER" id="PTHR11727">
    <property type="entry name" value="DIMETHYLADENOSINE TRANSFERASE"/>
    <property type="match status" value="1"/>
</dbReference>
<dbReference type="InterPro" id="IPR011530">
    <property type="entry name" value="rRNA_adenine_dimethylase"/>
</dbReference>
<dbReference type="EC" id="2.1.1.182" evidence="7"/>
<evidence type="ECO:0000256" key="7">
    <source>
        <dbReference type="HAMAP-Rule" id="MF_00607"/>
    </source>
</evidence>
<evidence type="ECO:0000313" key="11">
    <source>
        <dbReference type="Proteomes" id="UP000725002"/>
    </source>
</evidence>
<protein>
    <recommendedName>
        <fullName evidence="7">Ribosomal RNA small subunit methyltransferase A</fullName>
        <ecNumber evidence="7">2.1.1.182</ecNumber>
    </recommendedName>
    <alternativeName>
        <fullName evidence="7">16S rRNA (adenine(1518)-N(6)/adenine(1519)-N(6))-dimethyltransferase</fullName>
    </alternativeName>
    <alternativeName>
        <fullName evidence="7">16S rRNA dimethyladenosine transferase</fullName>
    </alternativeName>
    <alternativeName>
        <fullName evidence="7">16S rRNA dimethylase</fullName>
    </alternativeName>
    <alternativeName>
        <fullName evidence="7">S-adenosylmethionine-6-N', N'-adenosyl(rRNA) dimethyltransferase</fullName>
    </alternativeName>
</protein>
<feature type="domain" description="Ribosomal RNA adenine methylase transferase N-terminal" evidence="9">
    <location>
        <begin position="30"/>
        <end position="208"/>
    </location>
</feature>
<dbReference type="InterPro" id="IPR023165">
    <property type="entry name" value="rRNA_Ade_diMease-like_C"/>
</dbReference>
<comment type="function">
    <text evidence="7">Specifically dimethylates two adjacent adenosines (A1518 and A1519) in the loop of a conserved hairpin near the 3'-end of 16S rRNA in the 30S particle. May play a critical role in biogenesis of 30S subunits.</text>
</comment>
<keyword evidence="1 7" id="KW-0963">Cytoplasm</keyword>
<dbReference type="AlphaFoldDB" id="A0A940DTE5"/>
<keyword evidence="2 7" id="KW-0698">rRNA processing</keyword>
<evidence type="ECO:0000256" key="4">
    <source>
        <dbReference type="ARBA" id="ARBA00022679"/>
    </source>
</evidence>
<sequence length="285" mass="32223">MAAGQIYKKKTMEVRAKKSLGQHFLTDLSIAQNIVEALETEGYDETAGGGRFETLEVGPGMGVLSQYLLERKDIDLKMVEIDSESVDYLLVNFPKAAGRILQADFLKLRLENFFKGRFLVTGNFPYNISSQIFFKILDYKESIPQVVCMIQKEVAERIAEKPGTKTYGILSVLLQAWYDIEYLFTVGEGAFNPPPKVKSAVIRLKRNSRVSLGCDEKLFKSTVKMAFNQRRKTLRNSLKPLISAKAEREGWSADRTAEFISSPVFELRPERLSVEDFIGLTLKLA</sequence>
<name>A0A940DTE5_9BACT</name>
<keyword evidence="3 7" id="KW-0489">Methyltransferase</keyword>
<evidence type="ECO:0000256" key="5">
    <source>
        <dbReference type="ARBA" id="ARBA00022691"/>
    </source>
</evidence>
<dbReference type="GO" id="GO:0003723">
    <property type="term" value="F:RNA binding"/>
    <property type="evidence" value="ECO:0007669"/>
    <property type="project" value="UniProtKB-UniRule"/>
</dbReference>
<comment type="catalytic activity">
    <reaction evidence="7">
        <text>adenosine(1518)/adenosine(1519) in 16S rRNA + 4 S-adenosyl-L-methionine = N(6)-dimethyladenosine(1518)/N(6)-dimethyladenosine(1519) in 16S rRNA + 4 S-adenosyl-L-homocysteine + 4 H(+)</text>
        <dbReference type="Rhea" id="RHEA:19609"/>
        <dbReference type="Rhea" id="RHEA-COMP:10232"/>
        <dbReference type="Rhea" id="RHEA-COMP:10233"/>
        <dbReference type="ChEBI" id="CHEBI:15378"/>
        <dbReference type="ChEBI" id="CHEBI:57856"/>
        <dbReference type="ChEBI" id="CHEBI:59789"/>
        <dbReference type="ChEBI" id="CHEBI:74411"/>
        <dbReference type="ChEBI" id="CHEBI:74493"/>
        <dbReference type="EC" id="2.1.1.182"/>
    </reaction>
</comment>
<feature type="binding site" evidence="7 8">
    <location>
        <position position="58"/>
    </location>
    <ligand>
        <name>S-adenosyl-L-methionine</name>
        <dbReference type="ChEBI" id="CHEBI:59789"/>
    </ligand>
</feature>
<dbReference type="Pfam" id="PF00398">
    <property type="entry name" value="RrnaAD"/>
    <property type="match status" value="1"/>
</dbReference>
<comment type="similarity">
    <text evidence="7">Belongs to the class I-like SAM-binding methyltransferase superfamily. rRNA adenine N(6)-methyltransferase family. RsmA subfamily.</text>
</comment>
<dbReference type="PANTHER" id="PTHR11727:SF7">
    <property type="entry name" value="DIMETHYLADENOSINE TRANSFERASE-RELATED"/>
    <property type="match status" value="1"/>
</dbReference>
<dbReference type="GO" id="GO:0005829">
    <property type="term" value="C:cytosol"/>
    <property type="evidence" value="ECO:0007669"/>
    <property type="project" value="TreeGrafter"/>
</dbReference>
<dbReference type="SUPFAM" id="SSF53335">
    <property type="entry name" value="S-adenosyl-L-methionine-dependent methyltransferases"/>
    <property type="match status" value="1"/>
</dbReference>
<dbReference type="InterPro" id="IPR029063">
    <property type="entry name" value="SAM-dependent_MTases_sf"/>
</dbReference>
<comment type="caution">
    <text evidence="10">The sequence shown here is derived from an EMBL/GenBank/DDBJ whole genome shotgun (WGS) entry which is preliminary data.</text>
</comment>
<dbReference type="Proteomes" id="UP000725002">
    <property type="component" value="Unassembled WGS sequence"/>
</dbReference>
<feature type="binding site" evidence="7 8">
    <location>
        <position position="25"/>
    </location>
    <ligand>
        <name>S-adenosyl-L-methionine</name>
        <dbReference type="ChEBI" id="CHEBI:59789"/>
    </ligand>
</feature>
<dbReference type="InterPro" id="IPR020598">
    <property type="entry name" value="rRNA_Ade_methylase_Trfase_N"/>
</dbReference>
<feature type="binding site" evidence="7 8">
    <location>
        <position position="123"/>
    </location>
    <ligand>
        <name>S-adenosyl-L-methionine</name>
        <dbReference type="ChEBI" id="CHEBI:59789"/>
    </ligand>
</feature>
<keyword evidence="4 7" id="KW-0808">Transferase</keyword>
<dbReference type="InterPro" id="IPR001737">
    <property type="entry name" value="KsgA/Erm"/>
</dbReference>
<comment type="subcellular location">
    <subcellularLocation>
        <location evidence="7">Cytoplasm</location>
    </subcellularLocation>
</comment>